<keyword evidence="6" id="KW-0798">TonB box</keyword>
<protein>
    <submittedName>
        <fullName evidence="12">TonB-dependent receptor</fullName>
    </submittedName>
</protein>
<keyword evidence="3 9" id="KW-1134">Transmembrane beta strand</keyword>
<dbReference type="PROSITE" id="PS52016">
    <property type="entry name" value="TONB_DEPENDENT_REC_3"/>
    <property type="match status" value="1"/>
</dbReference>
<dbReference type="RefSeq" id="WP_007485434.1">
    <property type="nucleotide sequence ID" value="NZ_CABJFV010000034.1"/>
</dbReference>
<dbReference type="PANTHER" id="PTHR30069:SF29">
    <property type="entry name" value="HEMOGLOBIN AND HEMOGLOBIN-HAPTOGLOBIN-BINDING PROTEIN 1-RELATED"/>
    <property type="match status" value="1"/>
</dbReference>
<reference evidence="12 13" key="1">
    <citation type="submission" date="2018-08" db="EMBL/GenBank/DDBJ databases">
        <title>A genome reference for cultivated species of the human gut microbiota.</title>
        <authorList>
            <person name="Zou Y."/>
            <person name="Xue W."/>
            <person name="Luo G."/>
        </authorList>
    </citation>
    <scope>NUCLEOTIDE SEQUENCE [LARGE SCALE GENOMIC DNA]</scope>
    <source>
        <strain evidence="12 13">AM40-30BH</strain>
    </source>
</reference>
<dbReference type="InterPro" id="IPR037066">
    <property type="entry name" value="Plug_dom_sf"/>
</dbReference>
<dbReference type="AlphaFoldDB" id="A0A413V6D4"/>
<name>A0A413V6D4_9BACE</name>
<dbReference type="PROSITE" id="PS01156">
    <property type="entry name" value="TONB_DEPENDENT_REC_2"/>
    <property type="match status" value="1"/>
</dbReference>
<organism evidence="12 13">
    <name type="scientific">Bacteroides nordii</name>
    <dbReference type="NCBI Taxonomy" id="291645"/>
    <lineage>
        <taxon>Bacteria</taxon>
        <taxon>Pseudomonadati</taxon>
        <taxon>Bacteroidota</taxon>
        <taxon>Bacteroidia</taxon>
        <taxon>Bacteroidales</taxon>
        <taxon>Bacteroidaceae</taxon>
        <taxon>Bacteroides</taxon>
    </lineage>
</organism>
<dbReference type="GO" id="GO:0044718">
    <property type="term" value="P:siderophore transmembrane transport"/>
    <property type="evidence" value="ECO:0007669"/>
    <property type="project" value="TreeGrafter"/>
</dbReference>
<dbReference type="InterPro" id="IPR008969">
    <property type="entry name" value="CarboxyPept-like_regulatory"/>
</dbReference>
<dbReference type="Pfam" id="PF07715">
    <property type="entry name" value="Plug"/>
    <property type="match status" value="1"/>
</dbReference>
<accession>A0A413V6D4</accession>
<dbReference type="GO" id="GO:0009279">
    <property type="term" value="C:cell outer membrane"/>
    <property type="evidence" value="ECO:0007669"/>
    <property type="project" value="UniProtKB-SubCell"/>
</dbReference>
<evidence type="ECO:0000313" key="12">
    <source>
        <dbReference type="EMBL" id="RHB29124.1"/>
    </source>
</evidence>
<evidence type="ECO:0000313" key="13">
    <source>
        <dbReference type="Proteomes" id="UP000284379"/>
    </source>
</evidence>
<dbReference type="InterPro" id="IPR036942">
    <property type="entry name" value="Beta-barrel_TonB_sf"/>
</dbReference>
<evidence type="ECO:0000256" key="1">
    <source>
        <dbReference type="ARBA" id="ARBA00004571"/>
    </source>
</evidence>
<dbReference type="SUPFAM" id="SSF56935">
    <property type="entry name" value="Porins"/>
    <property type="match status" value="1"/>
</dbReference>
<comment type="caution">
    <text evidence="12">The sequence shown here is derived from an EMBL/GenBank/DDBJ whole genome shotgun (WGS) entry which is preliminary data.</text>
</comment>
<comment type="similarity">
    <text evidence="9">Belongs to the TonB-dependent receptor family.</text>
</comment>
<dbReference type="Gene3D" id="2.60.40.1120">
    <property type="entry name" value="Carboxypeptidase-like, regulatory domain"/>
    <property type="match status" value="1"/>
</dbReference>
<dbReference type="PANTHER" id="PTHR30069">
    <property type="entry name" value="TONB-DEPENDENT OUTER MEMBRANE RECEPTOR"/>
    <property type="match status" value="1"/>
</dbReference>
<keyword evidence="2 9" id="KW-0813">Transport</keyword>
<keyword evidence="12" id="KW-0675">Receptor</keyword>
<keyword evidence="4 9" id="KW-0812">Transmembrane</keyword>
<dbReference type="SUPFAM" id="SSF49464">
    <property type="entry name" value="Carboxypeptidase regulatory domain-like"/>
    <property type="match status" value="1"/>
</dbReference>
<evidence type="ECO:0000256" key="7">
    <source>
        <dbReference type="ARBA" id="ARBA00023136"/>
    </source>
</evidence>
<dbReference type="InterPro" id="IPR012910">
    <property type="entry name" value="Plug_dom"/>
</dbReference>
<dbReference type="Pfam" id="PF13715">
    <property type="entry name" value="CarbopepD_reg_2"/>
    <property type="match status" value="1"/>
</dbReference>
<evidence type="ECO:0000256" key="5">
    <source>
        <dbReference type="ARBA" id="ARBA00022729"/>
    </source>
</evidence>
<dbReference type="Gene3D" id="2.40.170.20">
    <property type="entry name" value="TonB-dependent receptor, beta-barrel domain"/>
    <property type="match status" value="1"/>
</dbReference>
<comment type="subcellular location">
    <subcellularLocation>
        <location evidence="1 9">Cell outer membrane</location>
        <topology evidence="1 9">Multi-pass membrane protein</topology>
    </subcellularLocation>
</comment>
<dbReference type="Gene3D" id="2.170.130.10">
    <property type="entry name" value="TonB-dependent receptor, plug domain"/>
    <property type="match status" value="1"/>
</dbReference>
<keyword evidence="7 9" id="KW-0472">Membrane</keyword>
<sequence>MRRHLIHFLLVAILTVCSAATAFAQTTVKGQVVDAETGDPLIGAAVTVVGTTQGSVTDVNGNFTIELKTLKAVLLFKYIGYLDVEKKINHSGVVNLGVVKMETDAVGLDEVSVIASIIRSDRQTPVPISNIKLGTIEEMLSNQEFPELLKSTPSVYVTRDSGGYGDSRINVRGFDSSNLGVLINGVPINGMENGKVYWSNWSGLSDVTQFIQVQRGLGASKLGISSVGGTMNMVTKSTESKKGGSAYVGVGNDGYRKYAVTLSTGMLDNGWAFTFSGALNTGDGYIRGTNYEGWTYFGNISKKINDSHKLSLTAFGAPQWHNQRATKHYIEDYKNSPDGGRYSNGYGYLNGALTGAGYGYNYYHKPQVSLNHYWTINANSSLTTSAYASLARGGGRRVAGNKTNWLTIDYNTGRPQAGAMLTPDGLFDYDAVLKANAESEHGSQVAFTNVVNSHDWYGLLSSYRNDLTEKITLTAGFDGRYYKGYHTEIIDNLLGGDYFLENQSASKKLYYRPANAVLKVGDKINYDNIGEIFWAGVFAQGEYNTEKWSAFLSASLTGEVYKYHNPGGAPIDGKTVSEAKTFLPWSTKAGFNYKFNENHNVFVNGGYFTRAPFMNAVFANYNILPVKGVSYEKIGTFELGYGFNNEYFNVTLNGYYTKWMDKSMSRTINNEKINITGVDAIHAGIELEATYKPCSSLDIRGMFSWGDWTWADDVHFQLYDEAQNPIGKEESAYIKNVHVGNSAQMTASLGATWEMVKGLKLNAVYNFAGKNFADFDPQNRTNPKDTGVDSWKLPNYYTIDLGLSYRFEIVKGVSATMYANVNNLTDVEYIADAKDGDKHDMKTALVFYGFGRTWSTGFRVNF</sequence>
<evidence type="ECO:0000256" key="6">
    <source>
        <dbReference type="ARBA" id="ARBA00023077"/>
    </source>
</evidence>
<evidence type="ECO:0000256" key="8">
    <source>
        <dbReference type="ARBA" id="ARBA00023237"/>
    </source>
</evidence>
<feature type="signal peptide" evidence="10">
    <location>
        <begin position="1"/>
        <end position="24"/>
    </location>
</feature>
<dbReference type="Proteomes" id="UP000284379">
    <property type="component" value="Unassembled WGS sequence"/>
</dbReference>
<gene>
    <name evidence="12" type="ORF">DW888_20070</name>
</gene>
<dbReference type="InterPro" id="IPR039426">
    <property type="entry name" value="TonB-dep_rcpt-like"/>
</dbReference>
<evidence type="ECO:0000256" key="3">
    <source>
        <dbReference type="ARBA" id="ARBA00022452"/>
    </source>
</evidence>
<proteinExistence type="inferred from homology"/>
<evidence type="ECO:0000256" key="10">
    <source>
        <dbReference type="SAM" id="SignalP"/>
    </source>
</evidence>
<feature type="chain" id="PRO_5019258629" evidence="10">
    <location>
        <begin position="25"/>
        <end position="862"/>
    </location>
</feature>
<evidence type="ECO:0000256" key="4">
    <source>
        <dbReference type="ARBA" id="ARBA00022692"/>
    </source>
</evidence>
<dbReference type="GeneID" id="69502408"/>
<evidence type="ECO:0000259" key="11">
    <source>
        <dbReference type="Pfam" id="PF07715"/>
    </source>
</evidence>
<dbReference type="GO" id="GO:0015344">
    <property type="term" value="F:siderophore uptake transmembrane transporter activity"/>
    <property type="evidence" value="ECO:0007669"/>
    <property type="project" value="TreeGrafter"/>
</dbReference>
<evidence type="ECO:0000256" key="9">
    <source>
        <dbReference type="PROSITE-ProRule" id="PRU01360"/>
    </source>
</evidence>
<feature type="domain" description="TonB-dependent receptor plug" evidence="11">
    <location>
        <begin position="122"/>
        <end position="230"/>
    </location>
</feature>
<evidence type="ECO:0000256" key="2">
    <source>
        <dbReference type="ARBA" id="ARBA00022448"/>
    </source>
</evidence>
<dbReference type="EMBL" id="QSGO01000034">
    <property type="protein sequence ID" value="RHB29124.1"/>
    <property type="molecule type" value="Genomic_DNA"/>
</dbReference>
<dbReference type="InterPro" id="IPR010917">
    <property type="entry name" value="TonB_rcpt_CS"/>
</dbReference>
<keyword evidence="8 9" id="KW-0998">Cell outer membrane</keyword>
<keyword evidence="5 10" id="KW-0732">Signal</keyword>